<feature type="signal peptide" evidence="3">
    <location>
        <begin position="1"/>
        <end position="24"/>
    </location>
</feature>
<dbReference type="FunCoup" id="A0A6J2YXX7">
    <property type="interactions" value="43"/>
</dbReference>
<feature type="region of interest" description="Disordered" evidence="1">
    <location>
        <begin position="225"/>
        <end position="249"/>
    </location>
</feature>
<evidence type="ECO:0000256" key="2">
    <source>
        <dbReference type="SAM" id="Phobius"/>
    </source>
</evidence>
<keyword evidence="2" id="KW-1133">Transmembrane helix</keyword>
<evidence type="ECO:0000313" key="5">
    <source>
        <dbReference type="RefSeq" id="XP_030768099.1"/>
    </source>
</evidence>
<dbReference type="Pfam" id="PF07898">
    <property type="entry name" value="DUF1676"/>
    <property type="match status" value="1"/>
</dbReference>
<dbReference type="InterPro" id="IPR012464">
    <property type="entry name" value="DUF1676"/>
</dbReference>
<dbReference type="Proteomes" id="UP000504635">
    <property type="component" value="Unplaced"/>
</dbReference>
<dbReference type="GO" id="GO:0016020">
    <property type="term" value="C:membrane"/>
    <property type="evidence" value="ECO:0007669"/>
    <property type="project" value="TreeGrafter"/>
</dbReference>
<keyword evidence="2" id="KW-0472">Membrane</keyword>
<evidence type="ECO:0000313" key="4">
    <source>
        <dbReference type="Proteomes" id="UP000504635"/>
    </source>
</evidence>
<dbReference type="PANTHER" id="PTHR21879">
    <property type="entry name" value="FI03362P-RELATED-RELATED"/>
    <property type="match status" value="1"/>
</dbReference>
<reference evidence="5" key="1">
    <citation type="submission" date="2025-08" db="UniProtKB">
        <authorList>
            <consortium name="RefSeq"/>
        </authorList>
    </citation>
    <scope>IDENTIFICATION</scope>
    <source>
        <tissue evidence="5">Gonads</tissue>
    </source>
</reference>
<sequence length="262" mass="27380">MIMPNFATFLLLLFGILSTQFVNAEFRKTFSKNCDKSYTLTCLKLDIVTWVDKLNTIEGYSVLPGISIVRENNASADINVTETVTNLAREFPNDPDARLDAFLLKKVSGFIENHSIRLKLWNENTDGSTARKGGGGGGFGGGGGGGGGKGGKGGDGGMGYILAAGAMMKGTLMAMAMAGLAAMAGKALMASLIALMLAALSGLKGMGGGGKTTYEVVAKPVYTQSSSHSVSHEDYGHGHSGYGRSLDQPLPLALQPGYYPDH</sequence>
<organism evidence="4 5">
    <name type="scientific">Sitophilus oryzae</name>
    <name type="common">Rice weevil</name>
    <name type="synonym">Curculio oryzae</name>
    <dbReference type="NCBI Taxonomy" id="7048"/>
    <lineage>
        <taxon>Eukaryota</taxon>
        <taxon>Metazoa</taxon>
        <taxon>Ecdysozoa</taxon>
        <taxon>Arthropoda</taxon>
        <taxon>Hexapoda</taxon>
        <taxon>Insecta</taxon>
        <taxon>Pterygota</taxon>
        <taxon>Neoptera</taxon>
        <taxon>Endopterygota</taxon>
        <taxon>Coleoptera</taxon>
        <taxon>Polyphaga</taxon>
        <taxon>Cucujiformia</taxon>
        <taxon>Curculionidae</taxon>
        <taxon>Dryophthorinae</taxon>
        <taxon>Sitophilus</taxon>
    </lineage>
</organism>
<protein>
    <submittedName>
        <fullName evidence="5">Uncharacterized protein LOC115891698</fullName>
    </submittedName>
</protein>
<keyword evidence="3" id="KW-0732">Signal</keyword>
<name>A0A6J2YXX7_SITOR</name>
<dbReference type="RefSeq" id="XP_030768099.1">
    <property type="nucleotide sequence ID" value="XM_030912239.1"/>
</dbReference>
<dbReference type="KEGG" id="soy:115891698"/>
<dbReference type="OrthoDB" id="6627399at2759"/>
<keyword evidence="4" id="KW-1185">Reference proteome</keyword>
<dbReference type="GeneID" id="115891698"/>
<feature type="chain" id="PRO_5026722031" evidence="3">
    <location>
        <begin position="25"/>
        <end position="262"/>
    </location>
</feature>
<evidence type="ECO:0000256" key="1">
    <source>
        <dbReference type="SAM" id="MobiDB-lite"/>
    </source>
</evidence>
<dbReference type="PANTHER" id="PTHR21879:SF9">
    <property type="entry name" value="OSIRIS 16"/>
    <property type="match status" value="1"/>
</dbReference>
<dbReference type="AlphaFoldDB" id="A0A6J2YXX7"/>
<dbReference type="InParanoid" id="A0A6J2YXX7"/>
<gene>
    <name evidence="5" type="primary">LOC115891698</name>
</gene>
<keyword evidence="2" id="KW-0812">Transmembrane</keyword>
<evidence type="ECO:0000256" key="3">
    <source>
        <dbReference type="SAM" id="SignalP"/>
    </source>
</evidence>
<proteinExistence type="predicted"/>
<accession>A0A6J2YXX7</accession>
<feature type="transmembrane region" description="Helical" evidence="2">
    <location>
        <begin position="172"/>
        <end position="200"/>
    </location>
</feature>